<evidence type="ECO:0000259" key="5">
    <source>
        <dbReference type="PROSITE" id="PS50071"/>
    </source>
</evidence>
<evidence type="ECO:0000256" key="1">
    <source>
        <dbReference type="ARBA" id="ARBA00004123"/>
    </source>
</evidence>
<gene>
    <name evidence="6" type="primary">gsc</name>
    <name evidence="6" type="ORF">TNCT_373961</name>
</gene>
<name>A0A8X6F015_TRICU</name>
<dbReference type="SUPFAM" id="SSF46689">
    <property type="entry name" value="Homeodomain-like"/>
    <property type="match status" value="1"/>
</dbReference>
<dbReference type="EMBL" id="BMAO01000498">
    <property type="protein sequence ID" value="GFQ67270.1"/>
    <property type="molecule type" value="Genomic_DNA"/>
</dbReference>
<keyword evidence="7" id="KW-1185">Reference proteome</keyword>
<feature type="region of interest" description="Disordered" evidence="4">
    <location>
        <begin position="180"/>
        <end position="199"/>
    </location>
</feature>
<keyword evidence="2 3" id="KW-0238">DNA-binding</keyword>
<feature type="DNA-binding region" description="Homeobox" evidence="2">
    <location>
        <begin position="132"/>
        <end position="178"/>
    </location>
</feature>
<comment type="caution">
    <text evidence="6">The sequence shown here is derived from an EMBL/GenBank/DDBJ whole genome shotgun (WGS) entry which is preliminary data.</text>
</comment>
<protein>
    <submittedName>
        <fullName evidence="6">Goosecoid</fullName>
    </submittedName>
</protein>
<organism evidence="6 7">
    <name type="scientific">Trichonephila clavata</name>
    <name type="common">Joro spider</name>
    <name type="synonym">Nephila clavata</name>
    <dbReference type="NCBI Taxonomy" id="2740835"/>
    <lineage>
        <taxon>Eukaryota</taxon>
        <taxon>Metazoa</taxon>
        <taxon>Ecdysozoa</taxon>
        <taxon>Arthropoda</taxon>
        <taxon>Chelicerata</taxon>
        <taxon>Arachnida</taxon>
        <taxon>Araneae</taxon>
        <taxon>Araneomorphae</taxon>
        <taxon>Entelegynae</taxon>
        <taxon>Araneoidea</taxon>
        <taxon>Nephilidae</taxon>
        <taxon>Trichonephila</taxon>
    </lineage>
</organism>
<dbReference type="Pfam" id="PF00046">
    <property type="entry name" value="Homeodomain"/>
    <property type="match status" value="1"/>
</dbReference>
<evidence type="ECO:0000313" key="7">
    <source>
        <dbReference type="Proteomes" id="UP000887116"/>
    </source>
</evidence>
<dbReference type="PANTHER" id="PTHR24329">
    <property type="entry name" value="HOMEOBOX PROTEIN ARISTALESS"/>
    <property type="match status" value="1"/>
</dbReference>
<keyword evidence="2 3" id="KW-0371">Homeobox</keyword>
<dbReference type="CDD" id="cd00086">
    <property type="entry name" value="homeodomain"/>
    <property type="match status" value="1"/>
</dbReference>
<evidence type="ECO:0000313" key="6">
    <source>
        <dbReference type="EMBL" id="GFQ67270.1"/>
    </source>
</evidence>
<dbReference type="InterPro" id="IPR009057">
    <property type="entry name" value="Homeodomain-like_sf"/>
</dbReference>
<dbReference type="SMART" id="SM00389">
    <property type="entry name" value="HOX"/>
    <property type="match status" value="1"/>
</dbReference>
<dbReference type="AlphaFoldDB" id="A0A8X6F015"/>
<reference evidence="6" key="1">
    <citation type="submission" date="2020-07" db="EMBL/GenBank/DDBJ databases">
        <title>Multicomponent nature underlies the extraordinary mechanical properties of spider dragline silk.</title>
        <authorList>
            <person name="Kono N."/>
            <person name="Nakamura H."/>
            <person name="Mori M."/>
            <person name="Yoshida Y."/>
            <person name="Ohtoshi R."/>
            <person name="Malay A.D."/>
            <person name="Moran D.A.P."/>
            <person name="Tomita M."/>
            <person name="Numata K."/>
            <person name="Arakawa K."/>
        </authorList>
    </citation>
    <scope>NUCLEOTIDE SEQUENCE</scope>
</reference>
<dbReference type="PANTHER" id="PTHR24329:SF516">
    <property type="entry name" value="HOMEOBOX PROTEIN GOOSECOID"/>
    <property type="match status" value="1"/>
</dbReference>
<dbReference type="InterPro" id="IPR050649">
    <property type="entry name" value="Paired_Homeobox_TFs"/>
</dbReference>
<proteinExistence type="predicted"/>
<dbReference type="Proteomes" id="UP000887116">
    <property type="component" value="Unassembled WGS sequence"/>
</dbReference>
<sequence>MLHSCSTFHGPYSYCLMPDLFKTCSPTPQSSPARTTPSFYIDSILGRDSSSGEALHASVSGRLPGGSPVAVPAGPSTLWTAATTPAPTAPLHYHYFSPELTGYHSVLHSYLPPPPVYLAGMHQGSSGPHRRKRRHRTIFTEEQLEQLEAAFEKTHYPDVMLREELALRVDLKEERVERKNPFTVPQKRRAEHVAVKRQP</sequence>
<dbReference type="OrthoDB" id="6159439at2759"/>
<dbReference type="InterPro" id="IPR001356">
    <property type="entry name" value="HD"/>
</dbReference>
<dbReference type="GO" id="GO:0000977">
    <property type="term" value="F:RNA polymerase II transcription regulatory region sequence-specific DNA binding"/>
    <property type="evidence" value="ECO:0007669"/>
    <property type="project" value="TreeGrafter"/>
</dbReference>
<dbReference type="PROSITE" id="PS50071">
    <property type="entry name" value="HOMEOBOX_2"/>
    <property type="match status" value="1"/>
</dbReference>
<comment type="subcellular location">
    <subcellularLocation>
        <location evidence="1 2 3">Nucleus</location>
    </subcellularLocation>
</comment>
<keyword evidence="2 3" id="KW-0539">Nucleus</keyword>
<evidence type="ECO:0000256" key="3">
    <source>
        <dbReference type="RuleBase" id="RU000682"/>
    </source>
</evidence>
<evidence type="ECO:0000256" key="2">
    <source>
        <dbReference type="PROSITE-ProRule" id="PRU00108"/>
    </source>
</evidence>
<dbReference type="GO" id="GO:0005634">
    <property type="term" value="C:nucleus"/>
    <property type="evidence" value="ECO:0007669"/>
    <property type="project" value="UniProtKB-SubCell"/>
</dbReference>
<dbReference type="GO" id="GO:0000981">
    <property type="term" value="F:DNA-binding transcription factor activity, RNA polymerase II-specific"/>
    <property type="evidence" value="ECO:0007669"/>
    <property type="project" value="TreeGrafter"/>
</dbReference>
<accession>A0A8X6F015</accession>
<feature type="domain" description="Homeobox" evidence="5">
    <location>
        <begin position="130"/>
        <end position="177"/>
    </location>
</feature>
<evidence type="ECO:0000256" key="4">
    <source>
        <dbReference type="SAM" id="MobiDB-lite"/>
    </source>
</evidence>
<dbReference type="Gene3D" id="1.10.10.60">
    <property type="entry name" value="Homeodomain-like"/>
    <property type="match status" value="1"/>
</dbReference>